<dbReference type="Gene3D" id="3.30.360.10">
    <property type="entry name" value="Dihydrodipicolinate Reductase, domain 2"/>
    <property type="match status" value="1"/>
</dbReference>
<feature type="non-terminal residue" evidence="5">
    <location>
        <position position="1"/>
    </location>
</feature>
<evidence type="ECO:0000256" key="2">
    <source>
        <dbReference type="ARBA" id="ARBA00023002"/>
    </source>
</evidence>
<evidence type="ECO:0000313" key="6">
    <source>
        <dbReference type="Proteomes" id="UP000275078"/>
    </source>
</evidence>
<dbReference type="Gene3D" id="3.40.50.720">
    <property type="entry name" value="NAD(P)-binding Rossmann-like Domain"/>
    <property type="match status" value="1"/>
</dbReference>
<name>A0A3N4HYX1_ASCIM</name>
<dbReference type="EMBL" id="ML119703">
    <property type="protein sequence ID" value="RPA79065.1"/>
    <property type="molecule type" value="Genomic_DNA"/>
</dbReference>
<dbReference type="Proteomes" id="UP000275078">
    <property type="component" value="Unassembled WGS sequence"/>
</dbReference>
<dbReference type="InterPro" id="IPR055170">
    <property type="entry name" value="GFO_IDH_MocA-like_dom"/>
</dbReference>
<dbReference type="Pfam" id="PF01408">
    <property type="entry name" value="GFO_IDH_MocA"/>
    <property type="match status" value="1"/>
</dbReference>
<dbReference type="InterPro" id="IPR051317">
    <property type="entry name" value="Gfo/Idh/MocA_oxidoreduct"/>
</dbReference>
<dbReference type="InterPro" id="IPR036291">
    <property type="entry name" value="NAD(P)-bd_dom_sf"/>
</dbReference>
<evidence type="ECO:0000313" key="5">
    <source>
        <dbReference type="EMBL" id="RPA79065.1"/>
    </source>
</evidence>
<protein>
    <submittedName>
        <fullName evidence="5">NAD(P)-binding protein</fullName>
    </submittedName>
</protein>
<keyword evidence="2" id="KW-0560">Oxidoreductase</keyword>
<evidence type="ECO:0000259" key="3">
    <source>
        <dbReference type="Pfam" id="PF01408"/>
    </source>
</evidence>
<gene>
    <name evidence="5" type="ORF">BJ508DRAFT_416162</name>
</gene>
<evidence type="ECO:0000256" key="1">
    <source>
        <dbReference type="ARBA" id="ARBA00010928"/>
    </source>
</evidence>
<dbReference type="SUPFAM" id="SSF51735">
    <property type="entry name" value="NAD(P)-binding Rossmann-fold domains"/>
    <property type="match status" value="1"/>
</dbReference>
<evidence type="ECO:0000259" key="4">
    <source>
        <dbReference type="Pfam" id="PF22725"/>
    </source>
</evidence>
<dbReference type="AlphaFoldDB" id="A0A3N4HYX1"/>
<dbReference type="PANTHER" id="PTHR43708:SF5">
    <property type="entry name" value="CONSERVED EXPRESSED OXIDOREDUCTASE (EUROFUNG)-RELATED"/>
    <property type="match status" value="1"/>
</dbReference>
<organism evidence="5 6">
    <name type="scientific">Ascobolus immersus RN42</name>
    <dbReference type="NCBI Taxonomy" id="1160509"/>
    <lineage>
        <taxon>Eukaryota</taxon>
        <taxon>Fungi</taxon>
        <taxon>Dikarya</taxon>
        <taxon>Ascomycota</taxon>
        <taxon>Pezizomycotina</taxon>
        <taxon>Pezizomycetes</taxon>
        <taxon>Pezizales</taxon>
        <taxon>Ascobolaceae</taxon>
        <taxon>Ascobolus</taxon>
    </lineage>
</organism>
<dbReference type="Pfam" id="PF22725">
    <property type="entry name" value="GFO_IDH_MocA_C3"/>
    <property type="match status" value="1"/>
</dbReference>
<feature type="domain" description="Gfo/Idh/MocA-like oxidoreductase N-terminal" evidence="3">
    <location>
        <begin position="5"/>
        <end position="125"/>
    </location>
</feature>
<dbReference type="STRING" id="1160509.A0A3N4HYX1"/>
<dbReference type="PANTHER" id="PTHR43708">
    <property type="entry name" value="CONSERVED EXPRESSED OXIDOREDUCTASE (EUROFUNG)"/>
    <property type="match status" value="1"/>
</dbReference>
<reference evidence="5 6" key="1">
    <citation type="journal article" date="2018" name="Nat. Ecol. Evol.">
        <title>Pezizomycetes genomes reveal the molecular basis of ectomycorrhizal truffle lifestyle.</title>
        <authorList>
            <person name="Murat C."/>
            <person name="Payen T."/>
            <person name="Noel B."/>
            <person name="Kuo A."/>
            <person name="Morin E."/>
            <person name="Chen J."/>
            <person name="Kohler A."/>
            <person name="Krizsan K."/>
            <person name="Balestrini R."/>
            <person name="Da Silva C."/>
            <person name="Montanini B."/>
            <person name="Hainaut M."/>
            <person name="Levati E."/>
            <person name="Barry K.W."/>
            <person name="Belfiori B."/>
            <person name="Cichocki N."/>
            <person name="Clum A."/>
            <person name="Dockter R.B."/>
            <person name="Fauchery L."/>
            <person name="Guy J."/>
            <person name="Iotti M."/>
            <person name="Le Tacon F."/>
            <person name="Lindquist E.A."/>
            <person name="Lipzen A."/>
            <person name="Malagnac F."/>
            <person name="Mello A."/>
            <person name="Molinier V."/>
            <person name="Miyauchi S."/>
            <person name="Poulain J."/>
            <person name="Riccioni C."/>
            <person name="Rubini A."/>
            <person name="Sitrit Y."/>
            <person name="Splivallo R."/>
            <person name="Traeger S."/>
            <person name="Wang M."/>
            <person name="Zifcakova L."/>
            <person name="Wipf D."/>
            <person name="Zambonelli A."/>
            <person name="Paolocci F."/>
            <person name="Nowrousian M."/>
            <person name="Ottonello S."/>
            <person name="Baldrian P."/>
            <person name="Spatafora J.W."/>
            <person name="Henrissat B."/>
            <person name="Nagy L.G."/>
            <person name="Aury J.M."/>
            <person name="Wincker P."/>
            <person name="Grigoriev I.V."/>
            <person name="Bonfante P."/>
            <person name="Martin F.M."/>
        </authorList>
    </citation>
    <scope>NUCLEOTIDE SEQUENCE [LARGE SCALE GENOMIC DNA]</scope>
    <source>
        <strain evidence="5 6">RN42</strain>
    </source>
</reference>
<dbReference type="InterPro" id="IPR000683">
    <property type="entry name" value="Gfo/Idh/MocA-like_OxRdtase_N"/>
</dbReference>
<sequence length="386" mass="43041">MTPPLNVCIIGYGYTAKILHIPFIQTTDGLYLHSIVQRHPTATNNAASDFPNSKVYTSSTEAFADPHVDIVFILTSNNTHAGLARDALNNGKHVVVEKPFTATYPEAQELVRLARETGLVLTVYHNRRYDADFLTLRDVIKAGSLGEIHELHSSFNRWKPPSGGPPAKPWKSERLKENGLVYDLGVHLIDQALQVWGKPNRIWAHLRDRTGCQGRTLLDSRRWGDIGFVDDWFEIGLEYDAGRDGWAPRGGLVRLEAGTLKPGHPTRFELTGEKGTYIKYGYDAQEGQLKAGMMPNSPEFGAQSETDFGIILDGESTRKIASPRRGDYAVFFKNLVEVVRYRKNADAISGEPPKLLIEPEEAATVMEVIEYIGTSSQLERTVNYTA</sequence>
<proteinExistence type="inferred from homology"/>
<dbReference type="GO" id="GO:0000166">
    <property type="term" value="F:nucleotide binding"/>
    <property type="evidence" value="ECO:0007669"/>
    <property type="project" value="InterPro"/>
</dbReference>
<keyword evidence="6" id="KW-1185">Reference proteome</keyword>
<dbReference type="SUPFAM" id="SSF55347">
    <property type="entry name" value="Glyceraldehyde-3-phosphate dehydrogenase-like, C-terminal domain"/>
    <property type="match status" value="1"/>
</dbReference>
<accession>A0A3N4HYX1</accession>
<dbReference type="OrthoDB" id="2129491at2759"/>
<dbReference type="GO" id="GO:0016491">
    <property type="term" value="F:oxidoreductase activity"/>
    <property type="evidence" value="ECO:0007669"/>
    <property type="project" value="UniProtKB-KW"/>
</dbReference>
<feature type="domain" description="GFO/IDH/MocA-like oxidoreductase" evidence="4">
    <location>
        <begin position="133"/>
        <end position="277"/>
    </location>
</feature>
<comment type="similarity">
    <text evidence="1">Belongs to the Gfo/Idh/MocA family.</text>
</comment>